<evidence type="ECO:0000313" key="1">
    <source>
        <dbReference type="EMBL" id="MBR8645872.1"/>
    </source>
</evidence>
<protein>
    <submittedName>
        <fullName evidence="1">Uncharacterized protein</fullName>
    </submittedName>
</protein>
<organism evidence="1 2">
    <name type="scientific">Peribacillus frigoritolerans</name>
    <dbReference type="NCBI Taxonomy" id="450367"/>
    <lineage>
        <taxon>Bacteria</taxon>
        <taxon>Bacillati</taxon>
        <taxon>Bacillota</taxon>
        <taxon>Bacilli</taxon>
        <taxon>Bacillales</taxon>
        <taxon>Bacillaceae</taxon>
        <taxon>Peribacillus</taxon>
    </lineage>
</organism>
<dbReference type="AlphaFoldDB" id="A0A941J697"/>
<proteinExistence type="predicted"/>
<name>A0A941J697_9BACI</name>
<dbReference type="Proteomes" id="UP000680045">
    <property type="component" value="Unassembled WGS sequence"/>
</dbReference>
<evidence type="ECO:0000313" key="2">
    <source>
        <dbReference type="Proteomes" id="UP000680045"/>
    </source>
</evidence>
<dbReference type="EMBL" id="JAGTPW010000054">
    <property type="protein sequence ID" value="MBR8645872.1"/>
    <property type="molecule type" value="Genomic_DNA"/>
</dbReference>
<accession>A0A941J697</accession>
<sequence>MSLSEIDKEINDLFGKWNEYGIGGLIWTDMSSGEYGLLNMFSRIYAASKD</sequence>
<comment type="caution">
    <text evidence="1">The sequence shown here is derived from an EMBL/GenBank/DDBJ whole genome shotgun (WGS) entry which is preliminary data.</text>
</comment>
<gene>
    <name evidence="1" type="ORF">KEH51_23470</name>
</gene>
<reference evidence="1" key="1">
    <citation type="submission" date="2021-04" db="EMBL/GenBank/DDBJ databases">
        <title>Whole genome sequencing of Enterococci isolates from hospitalized patients.</title>
        <authorList>
            <person name="Ogoti B.M."/>
            <person name="Onyambu F.G."/>
        </authorList>
    </citation>
    <scope>NUCLEOTIDE SEQUENCE</scope>
    <source>
        <strain evidence="1">242</strain>
    </source>
</reference>